<dbReference type="Gene3D" id="3.30.70.1290">
    <property type="entry name" value="Transposase IS200-like"/>
    <property type="match status" value="1"/>
</dbReference>
<dbReference type="EMBL" id="CP096205">
    <property type="protein sequence ID" value="UPQ79991.1"/>
    <property type="molecule type" value="Genomic_DNA"/>
</dbReference>
<keyword evidence="3" id="KW-1185">Reference proteome</keyword>
<dbReference type="InterPro" id="IPR052715">
    <property type="entry name" value="RAYT_transposase"/>
</dbReference>
<organism evidence="2 3">
    <name type="scientific">Flavobacterium azooxidireducens</name>
    <dbReference type="NCBI Taxonomy" id="1871076"/>
    <lineage>
        <taxon>Bacteria</taxon>
        <taxon>Pseudomonadati</taxon>
        <taxon>Bacteroidota</taxon>
        <taxon>Flavobacteriia</taxon>
        <taxon>Flavobacteriales</taxon>
        <taxon>Flavobacteriaceae</taxon>
        <taxon>Flavobacterium</taxon>
    </lineage>
</organism>
<dbReference type="PROSITE" id="PS51257">
    <property type="entry name" value="PROKAR_LIPOPROTEIN"/>
    <property type="match status" value="1"/>
</dbReference>
<evidence type="ECO:0000313" key="3">
    <source>
        <dbReference type="Proteomes" id="UP000830583"/>
    </source>
</evidence>
<name>A0ABY4KI88_9FLAO</name>
<accession>A0ABY4KI88</accession>
<dbReference type="Proteomes" id="UP000830583">
    <property type="component" value="Chromosome"/>
</dbReference>
<feature type="domain" description="Transposase IS200-like" evidence="1">
    <location>
        <begin position="15"/>
        <end position="168"/>
    </location>
</feature>
<dbReference type="PANTHER" id="PTHR36966">
    <property type="entry name" value="REP-ASSOCIATED TYROSINE TRANSPOSASE"/>
    <property type="match status" value="1"/>
</dbReference>
<dbReference type="PANTHER" id="PTHR36966:SF1">
    <property type="entry name" value="REP-ASSOCIATED TYROSINE TRANSPOSASE"/>
    <property type="match status" value="1"/>
</dbReference>
<reference evidence="2" key="1">
    <citation type="submission" date="2022-04" db="EMBL/GenBank/DDBJ databases">
        <title>Consumption of N2O by Flavobacterium azooxidireducens sp. nov. isolated from Decomposing Leaf Litter of Phragmites australis (Cav.).</title>
        <authorList>
            <person name="Behrendt U."/>
            <person name="Spanner T."/>
            <person name="Augustin J."/>
            <person name="Horn M.A."/>
            <person name="Kolb S."/>
            <person name="Ulrich A."/>
        </authorList>
    </citation>
    <scope>NUCLEOTIDE SEQUENCE</scope>
    <source>
        <strain evidence="2">IGB 4-14</strain>
    </source>
</reference>
<dbReference type="RefSeq" id="WP_248435577.1">
    <property type="nucleotide sequence ID" value="NZ_CP096205.1"/>
</dbReference>
<dbReference type="SMART" id="SM01321">
    <property type="entry name" value="Y1_Tnp"/>
    <property type="match status" value="1"/>
</dbReference>
<dbReference type="SUPFAM" id="SSF143422">
    <property type="entry name" value="Transposase IS200-like"/>
    <property type="match status" value="1"/>
</dbReference>
<proteinExistence type="predicted"/>
<gene>
    <name evidence="2" type="ORF">M0M57_03940</name>
</gene>
<dbReference type="InterPro" id="IPR036515">
    <property type="entry name" value="Transposase_17_sf"/>
</dbReference>
<evidence type="ECO:0000259" key="1">
    <source>
        <dbReference type="SMART" id="SM01321"/>
    </source>
</evidence>
<evidence type="ECO:0000313" key="2">
    <source>
        <dbReference type="EMBL" id="UPQ79991.1"/>
    </source>
</evidence>
<sequence length="180" mass="21107">MKNRKSNRMKGFDYSSNNLYFVTSCVKNNLCCLGRVIAVGTGRDLSVQSSLSEVNPEIECKVELNQYGLIVDEKIKWLMSQYEYVDIHNYIVMPNHFHLIIEIDSQKVVEKEIKIKSLSSLMGAMKTKSSNQIHELGFKDFAWHRSFHDHIIRDEKAYVNIFNYISNNPTNWLKDKFYQK</sequence>
<protein>
    <recommendedName>
        <fullName evidence="1">Transposase IS200-like domain-containing protein</fullName>
    </recommendedName>
</protein>
<dbReference type="InterPro" id="IPR002686">
    <property type="entry name" value="Transposase_17"/>
</dbReference>